<dbReference type="Gene3D" id="3.40.630.30">
    <property type="match status" value="3"/>
</dbReference>
<dbReference type="EMBL" id="AJVK01017493">
    <property type="status" value="NOT_ANNOTATED_CDS"/>
    <property type="molecule type" value="Genomic_DNA"/>
</dbReference>
<dbReference type="EMBL" id="AJVK01017494">
    <property type="status" value="NOT_ANNOTATED_CDS"/>
    <property type="molecule type" value="Genomic_DNA"/>
</dbReference>
<keyword evidence="2" id="KW-1185">Reference proteome</keyword>
<protein>
    <recommendedName>
        <fullName evidence="3">N-acetyltransferase domain-containing protein</fullName>
    </recommendedName>
</protein>
<dbReference type="Proteomes" id="UP000092462">
    <property type="component" value="Unassembled WGS sequence"/>
</dbReference>
<dbReference type="VEuPathDB" id="VectorBase:PPAPM1_011371"/>
<dbReference type="EnsemblMetazoa" id="PPAI009997-RA">
    <property type="protein sequence ID" value="PPAI009997-PA"/>
    <property type="gene ID" value="PPAI009997"/>
</dbReference>
<evidence type="ECO:0000313" key="1">
    <source>
        <dbReference type="EnsemblMetazoa" id="PPAI009997-PA"/>
    </source>
</evidence>
<dbReference type="InterPro" id="IPR016181">
    <property type="entry name" value="Acyl_CoA_acyltransferase"/>
</dbReference>
<dbReference type="VEuPathDB" id="VectorBase:PPAI009997"/>
<reference evidence="1" key="1">
    <citation type="submission" date="2022-08" db="UniProtKB">
        <authorList>
            <consortium name="EnsemblMetazoa"/>
        </authorList>
    </citation>
    <scope>IDENTIFICATION</scope>
    <source>
        <strain evidence="1">Israel</strain>
    </source>
</reference>
<dbReference type="SUPFAM" id="SSF55729">
    <property type="entry name" value="Acyl-CoA N-acyltransferases (Nat)"/>
    <property type="match status" value="2"/>
</dbReference>
<organism evidence="1 2">
    <name type="scientific">Phlebotomus papatasi</name>
    <name type="common">Sandfly</name>
    <dbReference type="NCBI Taxonomy" id="29031"/>
    <lineage>
        <taxon>Eukaryota</taxon>
        <taxon>Metazoa</taxon>
        <taxon>Ecdysozoa</taxon>
        <taxon>Arthropoda</taxon>
        <taxon>Hexapoda</taxon>
        <taxon>Insecta</taxon>
        <taxon>Pterygota</taxon>
        <taxon>Neoptera</taxon>
        <taxon>Endopterygota</taxon>
        <taxon>Diptera</taxon>
        <taxon>Nematocera</taxon>
        <taxon>Psychodoidea</taxon>
        <taxon>Psychodidae</taxon>
        <taxon>Phlebotomus</taxon>
        <taxon>Phlebotomus</taxon>
    </lineage>
</organism>
<dbReference type="EMBL" id="AJVK01017495">
    <property type="status" value="NOT_ANNOTATED_CDS"/>
    <property type="molecule type" value="Genomic_DNA"/>
</dbReference>
<sequence length="616" mass="70251">MKWKRPETVEFPRVWWRFKAKDPESGQTVDYRIEDLTEDRYDEVVDLMINYFVPDEIMSKSLGGCITNDEVSMAEMRSFWEESVPYKLTLVCYREGSNEICGLNVLEVVEEADTLANDLSSIKGQKFRSILSVFVFLKQKGDVYRRYKVDKYLHGLGLLTLPKYRGCGIATELLKARFPLMKAMDLSLTCTVFSGPGSQGAARKAGFTDDVMVKYRVQDLPEDRYDEALMLMATLFIRDETMCKSLDLINDTTFEGDNIWENILKQKITVVCFKEGSDEICGLNLLEVLERDSKQPEEKLPSKKIRDLVKTMEFIKAKADPYNRYGVDKYLHAMGLLVVPKYRGLGLSTEILKAREPLGKAVGLKLSGTVFTAIAKMHWKRPEIVPFPSVWLTFEAKDPDSGKIVKYKIQDLPENRYQEALHLMRTIFIRDEVICKALDRANDEIVEGKSSDFWEYVLAQKITLVCFKDGSDEICGVNFLEVHEKNVEDDAKEITNKKVQNIRKTFEFIESKADPFGRYEVDKYLNARGLLVLPKYRGIGLSTEILKARVPVCRALGLKLTASTFTGIAAQKAAAKAGFVEDYSVLYDDLAKYEPFVVFPNITAPSAKFMSLRIMD</sequence>
<evidence type="ECO:0000313" key="2">
    <source>
        <dbReference type="Proteomes" id="UP000092462"/>
    </source>
</evidence>
<dbReference type="PANTHER" id="PTHR20905">
    <property type="entry name" value="N-ACETYLTRANSFERASE-RELATED"/>
    <property type="match status" value="1"/>
</dbReference>
<dbReference type="AlphaFoldDB" id="A0A1B0DNF2"/>
<dbReference type="PANTHER" id="PTHR20905:SF32">
    <property type="entry name" value="ARYLALKYLAMINE N-ACETYLTRANSFERASE-LIKE 7, ISOFORM A"/>
    <property type="match status" value="1"/>
</dbReference>
<proteinExistence type="predicted"/>
<dbReference type="VEuPathDB" id="VectorBase:PPAPM1_010943"/>
<dbReference type="GO" id="GO:0008080">
    <property type="term" value="F:N-acetyltransferase activity"/>
    <property type="evidence" value="ECO:0007669"/>
    <property type="project" value="TreeGrafter"/>
</dbReference>
<evidence type="ECO:0008006" key="3">
    <source>
        <dbReference type="Google" id="ProtNLM"/>
    </source>
</evidence>
<name>A0A1B0DNF2_PHLPP</name>
<dbReference type="EMBL" id="AJVK01017492">
    <property type="status" value="NOT_ANNOTATED_CDS"/>
    <property type="molecule type" value="Genomic_DNA"/>
</dbReference>
<accession>A0A1B0DNF2</accession>